<accession>A0A8K0KUZ2</accession>
<protein>
    <recommendedName>
        <fullName evidence="3">FAS1 domain-containing protein</fullName>
    </recommendedName>
</protein>
<evidence type="ECO:0000313" key="4">
    <source>
        <dbReference type="EMBL" id="KAG8623118.1"/>
    </source>
</evidence>
<evidence type="ECO:0000256" key="1">
    <source>
        <dbReference type="SAM" id="MobiDB-lite"/>
    </source>
</evidence>
<evidence type="ECO:0000256" key="2">
    <source>
        <dbReference type="SAM" id="SignalP"/>
    </source>
</evidence>
<dbReference type="PANTHER" id="PTHR10900">
    <property type="entry name" value="PERIOSTIN-RELATED"/>
    <property type="match status" value="1"/>
</dbReference>
<feature type="chain" id="PRO_5035425734" description="FAS1 domain-containing protein" evidence="2">
    <location>
        <begin position="18"/>
        <end position="442"/>
    </location>
</feature>
<feature type="region of interest" description="Disordered" evidence="1">
    <location>
        <begin position="386"/>
        <end position="406"/>
    </location>
</feature>
<dbReference type="EMBL" id="JAESVG020000010">
    <property type="protein sequence ID" value="KAG8623118.1"/>
    <property type="molecule type" value="Genomic_DNA"/>
</dbReference>
<organism evidence="4 5">
    <name type="scientific">Elsinoe batatas</name>
    <dbReference type="NCBI Taxonomy" id="2601811"/>
    <lineage>
        <taxon>Eukaryota</taxon>
        <taxon>Fungi</taxon>
        <taxon>Dikarya</taxon>
        <taxon>Ascomycota</taxon>
        <taxon>Pezizomycotina</taxon>
        <taxon>Dothideomycetes</taxon>
        <taxon>Dothideomycetidae</taxon>
        <taxon>Myriangiales</taxon>
        <taxon>Elsinoaceae</taxon>
        <taxon>Elsinoe</taxon>
    </lineage>
</organism>
<feature type="signal peptide" evidence="2">
    <location>
        <begin position="1"/>
        <end position="17"/>
    </location>
</feature>
<keyword evidence="5" id="KW-1185">Reference proteome</keyword>
<keyword evidence="2" id="KW-0732">Signal</keyword>
<evidence type="ECO:0000313" key="5">
    <source>
        <dbReference type="Proteomes" id="UP000809789"/>
    </source>
</evidence>
<dbReference type="InterPro" id="IPR050904">
    <property type="entry name" value="Adhesion/Biosynth-related"/>
</dbReference>
<dbReference type="SMART" id="SM00554">
    <property type="entry name" value="FAS1"/>
    <property type="match status" value="2"/>
</dbReference>
<comment type="caution">
    <text evidence="4">The sequence shown here is derived from an EMBL/GenBank/DDBJ whole genome shotgun (WGS) entry which is preliminary data.</text>
</comment>
<feature type="domain" description="FAS1" evidence="3">
    <location>
        <begin position="155"/>
        <end position="285"/>
    </location>
</feature>
<reference evidence="4" key="1">
    <citation type="submission" date="2021-07" db="EMBL/GenBank/DDBJ databases">
        <title>Elsinoe batatas strain:CRI-CJ2 Genome sequencing and assembly.</title>
        <authorList>
            <person name="Huang L."/>
        </authorList>
    </citation>
    <scope>NUCLEOTIDE SEQUENCE</scope>
    <source>
        <strain evidence="4">CRI-CJ2</strain>
    </source>
</reference>
<feature type="compositionally biased region" description="Polar residues" evidence="1">
    <location>
        <begin position="396"/>
        <end position="406"/>
    </location>
</feature>
<proteinExistence type="predicted"/>
<dbReference type="OrthoDB" id="286301at2759"/>
<dbReference type="InterPro" id="IPR036378">
    <property type="entry name" value="FAS1_dom_sf"/>
</dbReference>
<dbReference type="SUPFAM" id="SSF82153">
    <property type="entry name" value="FAS1 domain"/>
    <property type="match status" value="2"/>
</dbReference>
<dbReference type="GO" id="GO:0000329">
    <property type="term" value="C:fungal-type vacuole membrane"/>
    <property type="evidence" value="ECO:0007669"/>
    <property type="project" value="TreeGrafter"/>
</dbReference>
<dbReference type="PANTHER" id="PTHR10900:SF77">
    <property type="entry name" value="FI19380P1"/>
    <property type="match status" value="1"/>
</dbReference>
<dbReference type="FunFam" id="2.30.180.10:FF:000032">
    <property type="entry name" value="Fasciclin domain-containing protein, putative"/>
    <property type="match status" value="1"/>
</dbReference>
<name>A0A8K0KUZ2_9PEZI</name>
<feature type="compositionally biased region" description="Low complexity" evidence="1">
    <location>
        <begin position="306"/>
        <end position="343"/>
    </location>
</feature>
<dbReference type="InterPro" id="IPR000782">
    <property type="entry name" value="FAS1_domain"/>
</dbReference>
<dbReference type="GO" id="GO:0016236">
    <property type="term" value="P:macroautophagy"/>
    <property type="evidence" value="ECO:0007669"/>
    <property type="project" value="TreeGrafter"/>
</dbReference>
<dbReference type="PROSITE" id="PS50213">
    <property type="entry name" value="FAS1"/>
    <property type="match status" value="2"/>
</dbReference>
<sequence length="442" mass="44788">MQLLLSTFLLFATSSVAQQIPSLQAAIPTIPNIGTFAQLVTGNAAVSSLLSQQSNITILAPSNDAITRFLQTDEGRRFQQEPAYATAVFDARNGEIAGDSFLEAGAFANVAGGQNVGVDVVGGNVVCFSGLLRNSTVTAPDNRFQGGILHVIDTVLTVPPSISTTGTFAGLTSLLEALTTADIASDVEALSSITVFAPTNEAFANIASATAILGAEDLAGILEYHIVDGVVLSTDITNGQTVTTRAGATLTFTVSGANIFVNGVQVVLPNVFVANGIVHTIDNVLNPSNSTARPASGATQGEIQFSPASASDPHASPSATYVPVPPAATTTTTSCPDEATTPSSTVAAVTTSARLTSSTLTLTRSLTSSLTSTIRANSTTTIVTRPPGTIAPVTTRPANQTGSSTRAPVVSFTGAAVPGPAAGWESPSLMGAVVAVVMAVVL</sequence>
<gene>
    <name evidence="4" type="ORF">KVT40_008094</name>
</gene>
<evidence type="ECO:0000259" key="3">
    <source>
        <dbReference type="PROSITE" id="PS50213"/>
    </source>
</evidence>
<dbReference type="AlphaFoldDB" id="A0A8K0KUZ2"/>
<feature type="region of interest" description="Disordered" evidence="1">
    <location>
        <begin position="304"/>
        <end position="343"/>
    </location>
</feature>
<dbReference type="Gene3D" id="2.30.180.10">
    <property type="entry name" value="FAS1 domain"/>
    <property type="match status" value="2"/>
</dbReference>
<dbReference type="Pfam" id="PF02469">
    <property type="entry name" value="Fasciclin"/>
    <property type="match status" value="2"/>
</dbReference>
<dbReference type="Proteomes" id="UP000809789">
    <property type="component" value="Unassembled WGS sequence"/>
</dbReference>
<feature type="domain" description="FAS1" evidence="3">
    <location>
        <begin position="20"/>
        <end position="156"/>
    </location>
</feature>